<protein>
    <submittedName>
        <fullName evidence="1">Uncharacterized protein</fullName>
    </submittedName>
</protein>
<evidence type="ECO:0000313" key="1">
    <source>
        <dbReference type="EMBL" id="KAB1222994.1"/>
    </source>
</evidence>
<gene>
    <name evidence="1" type="ORF">CJ030_MR2G020045</name>
</gene>
<dbReference type="AlphaFoldDB" id="A0A6A1WCH2"/>
<name>A0A6A1WCH2_9ROSI</name>
<reference evidence="1 2" key="1">
    <citation type="journal article" date="2019" name="Plant Biotechnol. J.">
        <title>The red bayberry genome and genetic basis of sex determination.</title>
        <authorList>
            <person name="Jia H.M."/>
            <person name="Jia H.J."/>
            <person name="Cai Q.L."/>
            <person name="Wang Y."/>
            <person name="Zhao H.B."/>
            <person name="Yang W.F."/>
            <person name="Wang G.Y."/>
            <person name="Li Y.H."/>
            <person name="Zhan D.L."/>
            <person name="Shen Y.T."/>
            <person name="Niu Q.F."/>
            <person name="Chang L."/>
            <person name="Qiu J."/>
            <person name="Zhao L."/>
            <person name="Xie H.B."/>
            <person name="Fu W.Y."/>
            <person name="Jin J."/>
            <person name="Li X.W."/>
            <person name="Jiao Y."/>
            <person name="Zhou C.C."/>
            <person name="Tu T."/>
            <person name="Chai C.Y."/>
            <person name="Gao J.L."/>
            <person name="Fan L.J."/>
            <person name="van de Weg E."/>
            <person name="Wang J.Y."/>
            <person name="Gao Z.S."/>
        </authorList>
    </citation>
    <scope>NUCLEOTIDE SEQUENCE [LARGE SCALE GENOMIC DNA]</scope>
    <source>
        <tissue evidence="1">Leaves</tissue>
    </source>
</reference>
<dbReference type="Proteomes" id="UP000516437">
    <property type="component" value="Chromosome 2"/>
</dbReference>
<comment type="caution">
    <text evidence="1">The sequence shown here is derived from an EMBL/GenBank/DDBJ whole genome shotgun (WGS) entry which is preliminary data.</text>
</comment>
<dbReference type="EMBL" id="RXIC02000020">
    <property type="protein sequence ID" value="KAB1222994.1"/>
    <property type="molecule type" value="Genomic_DNA"/>
</dbReference>
<accession>A0A6A1WCH2</accession>
<keyword evidence="2" id="KW-1185">Reference proteome</keyword>
<proteinExistence type="predicted"/>
<organism evidence="1 2">
    <name type="scientific">Morella rubra</name>
    <name type="common">Chinese bayberry</name>
    <dbReference type="NCBI Taxonomy" id="262757"/>
    <lineage>
        <taxon>Eukaryota</taxon>
        <taxon>Viridiplantae</taxon>
        <taxon>Streptophyta</taxon>
        <taxon>Embryophyta</taxon>
        <taxon>Tracheophyta</taxon>
        <taxon>Spermatophyta</taxon>
        <taxon>Magnoliopsida</taxon>
        <taxon>eudicotyledons</taxon>
        <taxon>Gunneridae</taxon>
        <taxon>Pentapetalae</taxon>
        <taxon>rosids</taxon>
        <taxon>fabids</taxon>
        <taxon>Fagales</taxon>
        <taxon>Myricaceae</taxon>
        <taxon>Morella</taxon>
    </lineage>
</organism>
<evidence type="ECO:0000313" key="2">
    <source>
        <dbReference type="Proteomes" id="UP000516437"/>
    </source>
</evidence>
<sequence length="53" mass="5901">MPTCLKEVLAGAKRVKQSDSSIPKRSAENSDKGKERIGYLGNLWWLVSSSHLQ</sequence>